<proteinExistence type="predicted"/>
<organism evidence="1 2">
    <name type="scientific">Desulfofustis glycolicus DSM 9705</name>
    <dbReference type="NCBI Taxonomy" id="1121409"/>
    <lineage>
        <taxon>Bacteria</taxon>
        <taxon>Pseudomonadati</taxon>
        <taxon>Thermodesulfobacteriota</taxon>
        <taxon>Desulfobulbia</taxon>
        <taxon>Desulfobulbales</taxon>
        <taxon>Desulfocapsaceae</taxon>
        <taxon>Desulfofustis</taxon>
    </lineage>
</organism>
<dbReference type="AlphaFoldDB" id="A0A1M5S4X6"/>
<dbReference type="EMBL" id="FQXS01000001">
    <property type="protein sequence ID" value="SHH33529.1"/>
    <property type="molecule type" value="Genomic_DNA"/>
</dbReference>
<gene>
    <name evidence="1" type="ORF">SAMN02745124_00164</name>
</gene>
<keyword evidence="2" id="KW-1185">Reference proteome</keyword>
<dbReference type="Proteomes" id="UP000184139">
    <property type="component" value="Unassembled WGS sequence"/>
</dbReference>
<accession>A0A1M5S4X6</accession>
<dbReference type="OrthoDB" id="9797300at2"/>
<evidence type="ECO:0000313" key="1">
    <source>
        <dbReference type="EMBL" id="SHH33529.1"/>
    </source>
</evidence>
<sequence length="506" mass="55834">MNNEELLRQIADHTSDPSFVRGLSALPNPDEVLRKAGLSHQIYDQVMSDSHVIAKVIDRRSGMLRREWQVKAGGEQSADVRAAELCQQALAQLEEHEEYPLENSLGILQEAALRGHRALEVVWRFESGVWLPAFLRDIPNRRLIHTGVQWRLQTLTEPSYGMELPPYKALVASHMASTDNPYGEALLSRCYWPYLFKHSGWKWWVTLAEKYGLPWIIAQLGGKAEEPQRRELLGALVAMVVDPVAVVPEGAKVDFHLTEGANPEIHERLIRTCNGEISKVLVGQTLSTEMDGSSGSRAAAETHSGLRDEIVEADGKLVGRVMNRLFAWITELNLGDKAAPPKFVWLEEQEPPKGWAAVANLAIKAMPGRVPLRWAYDKFGIGEEYRDDDEMVAAPAVRPAGGGETGADFARSDEPFTAEQQALEELAERSAATATGILAANEAKLLGVVESAESYEEAMERLLELYPDLETEALGDLLTRTLTAASLYGSYTAKQETAEGGDDPDA</sequence>
<dbReference type="STRING" id="1121409.SAMN02745124_00164"/>
<name>A0A1M5S4X6_9BACT</name>
<protein>
    <submittedName>
        <fullName evidence="1">Mu-like prophage protein gp29</fullName>
    </submittedName>
</protein>
<evidence type="ECO:0000313" key="2">
    <source>
        <dbReference type="Proteomes" id="UP000184139"/>
    </source>
</evidence>
<dbReference type="Pfam" id="PF06074">
    <property type="entry name" value="Portal_Mu"/>
    <property type="match status" value="1"/>
</dbReference>
<dbReference type="InterPro" id="IPR009279">
    <property type="entry name" value="Portal_Mu"/>
</dbReference>
<dbReference type="RefSeq" id="WP_073372931.1">
    <property type="nucleotide sequence ID" value="NZ_FQXS01000001.1"/>
</dbReference>
<reference evidence="1 2" key="1">
    <citation type="submission" date="2016-11" db="EMBL/GenBank/DDBJ databases">
        <authorList>
            <person name="Jaros S."/>
            <person name="Januszkiewicz K."/>
            <person name="Wedrychowicz H."/>
        </authorList>
    </citation>
    <scope>NUCLEOTIDE SEQUENCE [LARGE SCALE GENOMIC DNA]</scope>
    <source>
        <strain evidence="1 2">DSM 9705</strain>
    </source>
</reference>